<evidence type="ECO:0000259" key="7">
    <source>
        <dbReference type="Pfam" id="PF16198"/>
    </source>
</evidence>
<keyword evidence="9" id="KW-1185">Reference proteome</keyword>
<dbReference type="GO" id="GO:0031119">
    <property type="term" value="P:tRNA pseudouridine synthesis"/>
    <property type="evidence" value="ECO:0007669"/>
    <property type="project" value="UniProtKB-UniRule"/>
</dbReference>
<dbReference type="GO" id="GO:0160148">
    <property type="term" value="F:tRNA pseudouridine(55) synthase activity"/>
    <property type="evidence" value="ECO:0007669"/>
    <property type="project" value="UniProtKB-EC"/>
</dbReference>
<evidence type="ECO:0000256" key="1">
    <source>
        <dbReference type="ARBA" id="ARBA00000385"/>
    </source>
</evidence>
<dbReference type="Gene3D" id="3.30.2350.10">
    <property type="entry name" value="Pseudouridine synthase"/>
    <property type="match status" value="1"/>
</dbReference>
<dbReference type="CDD" id="cd02573">
    <property type="entry name" value="PseudoU_synth_EcTruB"/>
    <property type="match status" value="1"/>
</dbReference>
<feature type="active site" description="Nucleophile" evidence="5">
    <location>
        <position position="48"/>
    </location>
</feature>
<gene>
    <name evidence="5 8" type="primary">truB</name>
    <name evidence="8" type="ORF">FYJ73_04445</name>
</gene>
<dbReference type="InterPro" id="IPR020103">
    <property type="entry name" value="PsdUridine_synth_cat_dom_sf"/>
</dbReference>
<dbReference type="SUPFAM" id="SSF55120">
    <property type="entry name" value="Pseudouridine synthase"/>
    <property type="match status" value="1"/>
</dbReference>
<keyword evidence="4 5" id="KW-0413">Isomerase</keyword>
<comment type="catalytic activity">
    <reaction evidence="1 5">
        <text>uridine(55) in tRNA = pseudouridine(55) in tRNA</text>
        <dbReference type="Rhea" id="RHEA:42532"/>
        <dbReference type="Rhea" id="RHEA-COMP:10101"/>
        <dbReference type="Rhea" id="RHEA-COMP:10102"/>
        <dbReference type="ChEBI" id="CHEBI:65314"/>
        <dbReference type="ChEBI" id="CHEBI:65315"/>
        <dbReference type="EC" id="5.4.99.25"/>
    </reaction>
</comment>
<dbReference type="InterPro" id="IPR032819">
    <property type="entry name" value="TruB_C"/>
</dbReference>
<evidence type="ECO:0000256" key="5">
    <source>
        <dbReference type="HAMAP-Rule" id="MF_01080"/>
    </source>
</evidence>
<organism evidence="8 9">
    <name type="scientific">Hallella mizrahii</name>
    <dbReference type="NCBI Taxonomy" id="2606637"/>
    <lineage>
        <taxon>Bacteria</taxon>
        <taxon>Pseudomonadati</taxon>
        <taxon>Bacteroidota</taxon>
        <taxon>Bacteroidia</taxon>
        <taxon>Bacteroidales</taxon>
        <taxon>Prevotellaceae</taxon>
        <taxon>Hallella</taxon>
    </lineage>
</organism>
<comment type="similarity">
    <text evidence="2 5">Belongs to the pseudouridine synthase TruB family. Type 1 subfamily.</text>
</comment>
<protein>
    <recommendedName>
        <fullName evidence="5">tRNA pseudouridine synthase B</fullName>
        <ecNumber evidence="5">5.4.99.25</ecNumber>
    </recommendedName>
    <alternativeName>
        <fullName evidence="5">tRNA pseudouridine(55) synthase</fullName>
        <shortName evidence="5">Psi55 synthase</shortName>
    </alternativeName>
    <alternativeName>
        <fullName evidence="5">tRNA pseudouridylate synthase</fullName>
    </alternativeName>
    <alternativeName>
        <fullName evidence="5">tRNA-uridine isomerase</fullName>
    </alternativeName>
</protein>
<accession>A0A7K0KDB6</accession>
<evidence type="ECO:0000256" key="3">
    <source>
        <dbReference type="ARBA" id="ARBA00022694"/>
    </source>
</evidence>
<evidence type="ECO:0000313" key="9">
    <source>
        <dbReference type="Proteomes" id="UP000438914"/>
    </source>
</evidence>
<name>A0A7K0KDB6_9BACT</name>
<feature type="domain" description="tRNA pseudouridylate synthase B C-terminal" evidence="7">
    <location>
        <begin position="184"/>
        <end position="225"/>
    </location>
</feature>
<dbReference type="AlphaFoldDB" id="A0A7K0KDB6"/>
<dbReference type="InterPro" id="IPR002501">
    <property type="entry name" value="PsdUridine_synth_N"/>
</dbReference>
<dbReference type="NCBIfam" id="TIGR00431">
    <property type="entry name" value="TruB"/>
    <property type="match status" value="1"/>
</dbReference>
<dbReference type="GO" id="GO:0003723">
    <property type="term" value="F:RNA binding"/>
    <property type="evidence" value="ECO:0007669"/>
    <property type="project" value="InterPro"/>
</dbReference>
<evidence type="ECO:0000259" key="6">
    <source>
        <dbReference type="Pfam" id="PF01509"/>
    </source>
</evidence>
<reference evidence="8 9" key="1">
    <citation type="submission" date="2019-08" db="EMBL/GenBank/DDBJ databases">
        <title>In-depth cultivation of the pig gut microbiome towards novel bacterial diversity and tailored functional studies.</title>
        <authorList>
            <person name="Wylensek D."/>
            <person name="Hitch T.C.A."/>
            <person name="Clavel T."/>
        </authorList>
    </citation>
    <scope>NUCLEOTIDE SEQUENCE [LARGE SCALE GENOMIC DNA]</scope>
    <source>
        <strain evidence="8 9">LKV-178-WT-2A</strain>
    </source>
</reference>
<dbReference type="EMBL" id="VUNG01000006">
    <property type="protein sequence ID" value="MST83926.1"/>
    <property type="molecule type" value="Genomic_DNA"/>
</dbReference>
<evidence type="ECO:0000313" key="8">
    <source>
        <dbReference type="EMBL" id="MST83926.1"/>
    </source>
</evidence>
<evidence type="ECO:0000256" key="2">
    <source>
        <dbReference type="ARBA" id="ARBA00005642"/>
    </source>
</evidence>
<dbReference type="GO" id="GO:1990481">
    <property type="term" value="P:mRNA pseudouridine synthesis"/>
    <property type="evidence" value="ECO:0007669"/>
    <property type="project" value="TreeGrafter"/>
</dbReference>
<comment type="caution">
    <text evidence="8">The sequence shown here is derived from an EMBL/GenBank/DDBJ whole genome shotgun (WGS) entry which is preliminary data.</text>
</comment>
<dbReference type="PANTHER" id="PTHR13767">
    <property type="entry name" value="TRNA-PSEUDOURIDINE SYNTHASE"/>
    <property type="match status" value="1"/>
</dbReference>
<dbReference type="Pfam" id="PF01509">
    <property type="entry name" value="TruB_N"/>
    <property type="match status" value="1"/>
</dbReference>
<proteinExistence type="inferred from homology"/>
<dbReference type="InterPro" id="IPR014780">
    <property type="entry name" value="tRNA_psdUridine_synth_TruB"/>
</dbReference>
<dbReference type="PANTHER" id="PTHR13767:SF2">
    <property type="entry name" value="PSEUDOURIDYLATE SYNTHASE TRUB1"/>
    <property type="match status" value="1"/>
</dbReference>
<sequence>MRDFIKGEILAIDKPYGMTSFGALAHIRFLLSQKLGQKVKVGHAGTLDPLATGILILCTGRCTKQIETLQSHTKEYTATLQLGATTASYDREHEVDTTYPVEHITRELILDVLKQFEGDIQQVPPTYSACKVEGTRSYQLRRNGEDVKLKPKAIHIDEVELTDYDDVKKTMAIRVVCGKGTYIRALARDIGRALNSGAYLTSLRRTRVGDISESDCIAFNHFGEWLDSEIHNEVSAAALQRPAEAKPQITPKAAGSFME</sequence>
<dbReference type="RefSeq" id="WP_154533504.1">
    <property type="nucleotide sequence ID" value="NZ_VUNG01000006.1"/>
</dbReference>
<dbReference type="Proteomes" id="UP000438914">
    <property type="component" value="Unassembled WGS sequence"/>
</dbReference>
<dbReference type="HAMAP" id="MF_01080">
    <property type="entry name" value="TruB_bact"/>
    <property type="match status" value="1"/>
</dbReference>
<comment type="function">
    <text evidence="5">Responsible for synthesis of pseudouridine from uracil-55 in the psi GC loop of transfer RNAs.</text>
</comment>
<feature type="domain" description="Pseudouridine synthase II N-terminal" evidence="6">
    <location>
        <begin position="36"/>
        <end position="183"/>
    </location>
</feature>
<dbReference type="EC" id="5.4.99.25" evidence="5"/>
<keyword evidence="3 5" id="KW-0819">tRNA processing</keyword>
<evidence type="ECO:0000256" key="4">
    <source>
        <dbReference type="ARBA" id="ARBA00023235"/>
    </source>
</evidence>
<dbReference type="Pfam" id="PF16198">
    <property type="entry name" value="TruB_C_2"/>
    <property type="match status" value="1"/>
</dbReference>